<evidence type="ECO:0000256" key="1">
    <source>
        <dbReference type="SAM" id="MobiDB-lite"/>
    </source>
</evidence>
<dbReference type="RefSeq" id="WP_159397815.1">
    <property type="nucleotide sequence ID" value="NZ_CP012673.1"/>
</dbReference>
<dbReference type="Proteomes" id="UP000238348">
    <property type="component" value="Chromosome"/>
</dbReference>
<reference evidence="2 3" key="1">
    <citation type="submission" date="2015-09" db="EMBL/GenBank/DDBJ databases">
        <title>Sorangium comparison.</title>
        <authorList>
            <person name="Zaburannyi N."/>
            <person name="Bunk B."/>
            <person name="Overmann J."/>
            <person name="Mueller R."/>
        </authorList>
    </citation>
    <scope>NUCLEOTIDE SEQUENCE [LARGE SCALE GENOMIC DNA]</scope>
    <source>
        <strain evidence="2 3">So ce26</strain>
    </source>
</reference>
<sequence length="88" mass="9540">MKVQHAQDLGNGHSIEIGAATWDPSDRSVRNRYQTASGGFSPHSSSEIPVDDLVPLIEFLAKHDELSIEQCAKVINALSVSILRQAGK</sequence>
<gene>
    <name evidence="2" type="ORF">SOCE26_085070</name>
</gene>
<organism evidence="2 3">
    <name type="scientific">Sorangium cellulosum</name>
    <name type="common">Polyangium cellulosum</name>
    <dbReference type="NCBI Taxonomy" id="56"/>
    <lineage>
        <taxon>Bacteria</taxon>
        <taxon>Pseudomonadati</taxon>
        <taxon>Myxococcota</taxon>
        <taxon>Polyangia</taxon>
        <taxon>Polyangiales</taxon>
        <taxon>Polyangiaceae</taxon>
        <taxon>Sorangium</taxon>
    </lineage>
</organism>
<dbReference type="AlphaFoldDB" id="A0A2L0F602"/>
<dbReference type="OrthoDB" id="7107896at2"/>
<feature type="compositionally biased region" description="Polar residues" evidence="1">
    <location>
        <begin position="31"/>
        <end position="47"/>
    </location>
</feature>
<dbReference type="EMBL" id="CP012673">
    <property type="protein sequence ID" value="AUX46996.1"/>
    <property type="molecule type" value="Genomic_DNA"/>
</dbReference>
<accession>A0A2L0F602</accession>
<protein>
    <submittedName>
        <fullName evidence="2">Uncharacterized protein</fullName>
    </submittedName>
</protein>
<feature type="region of interest" description="Disordered" evidence="1">
    <location>
        <begin position="1"/>
        <end position="48"/>
    </location>
</feature>
<evidence type="ECO:0000313" key="3">
    <source>
        <dbReference type="Proteomes" id="UP000238348"/>
    </source>
</evidence>
<name>A0A2L0F602_SORCE</name>
<proteinExistence type="predicted"/>
<evidence type="ECO:0000313" key="2">
    <source>
        <dbReference type="EMBL" id="AUX46996.1"/>
    </source>
</evidence>